<sequence>MAASSSLASSHLTELRRAGGASPLPLPWCIRSSSASTMQASDAVLEAASEVGLLGHSDCGEAVNDVLVRADQLRLAASSAVAGEEGHVLAPLRAVIVHAGGGSVRPRPQEDDVLLVLQGILPPAAGAPMHWWWWSAAGGRNGHAVQWRRRGSSDTSQVSSDTW</sequence>
<dbReference type="Proteomes" id="UP000817658">
    <property type="component" value="Chromosome 1"/>
</dbReference>
<evidence type="ECO:0000313" key="1">
    <source>
        <dbReference type="EMBL" id="BAD61182.1"/>
    </source>
</evidence>
<organism evidence="1">
    <name type="scientific">Oryza sativa subsp. japonica</name>
    <name type="common">Rice</name>
    <dbReference type="NCBI Taxonomy" id="39947"/>
    <lineage>
        <taxon>Eukaryota</taxon>
        <taxon>Viridiplantae</taxon>
        <taxon>Streptophyta</taxon>
        <taxon>Embryophyta</taxon>
        <taxon>Tracheophyta</taxon>
        <taxon>Spermatophyta</taxon>
        <taxon>Magnoliopsida</taxon>
        <taxon>Liliopsida</taxon>
        <taxon>Poales</taxon>
        <taxon>Poaceae</taxon>
        <taxon>BOP clade</taxon>
        <taxon>Oryzoideae</taxon>
        <taxon>Oryzeae</taxon>
        <taxon>Oryzinae</taxon>
        <taxon>Oryza</taxon>
        <taxon>Oryza sativa</taxon>
    </lineage>
</organism>
<reference evidence="1" key="1">
    <citation type="journal article" date="2002" name="Nature">
        <title>The genome sequence and structure of rice chromosome 1.</title>
        <authorList>
            <person name="Sasaki T."/>
            <person name="Matsumoto T."/>
            <person name="Yamamoto K."/>
            <person name="Sakata K."/>
            <person name="Baba T."/>
            <person name="Katayose Y."/>
            <person name="Wu J."/>
            <person name="Niimura Y."/>
            <person name="Cheng Z."/>
            <person name="Nagamura Y."/>
            <person name="Antonio B.A."/>
            <person name="Kanamori H."/>
            <person name="Hosokawa S."/>
            <person name="Masukawa M."/>
            <person name="Arikawa K."/>
            <person name="Chiden Y."/>
            <person name="Hayashi M."/>
            <person name="Okamoto M."/>
            <person name="Ando T."/>
            <person name="Aoki H."/>
            <person name="Arita K."/>
            <person name="Hamada M."/>
            <person name="Harada C."/>
            <person name="Hijishita S."/>
            <person name="Honda M."/>
            <person name="Ichikawa Y."/>
            <person name="Idonuma A."/>
            <person name="Iijima M."/>
            <person name="Ikeda M."/>
            <person name="Ikeno M."/>
            <person name="Itoh S."/>
            <person name="Itoh T."/>
            <person name="Itoh Y."/>
            <person name="Itoh Y."/>
            <person name="Iwabuchi A."/>
            <person name="Kamiya K."/>
            <person name="Karasawa W."/>
            <person name="Katagiri S."/>
            <person name="Kikuta A."/>
            <person name="Kobayashi N."/>
            <person name="Kono I."/>
            <person name="Machita K."/>
            <person name="Maehara T."/>
            <person name="Mizuno H."/>
            <person name="Mizubayashi T."/>
            <person name="Mukai Y."/>
            <person name="Nagasaki H."/>
            <person name="Nakashima M."/>
            <person name="Nakama Y."/>
            <person name="Nakamichi Y."/>
            <person name="Nakamura M."/>
            <person name="Namiki N."/>
            <person name="Negishi M."/>
            <person name="Ohta I."/>
            <person name="Ono N."/>
            <person name="Saji S."/>
            <person name="Sakai K."/>
            <person name="Shibata M."/>
            <person name="Shimokawa T."/>
            <person name="Shomura A."/>
            <person name="Song J."/>
            <person name="Takazaki Y."/>
            <person name="Terasawa K."/>
            <person name="Tsuji K."/>
            <person name="Waki K."/>
            <person name="Yamagata H."/>
            <person name="Yamane H."/>
            <person name="Yoshiki S."/>
            <person name="Yoshihara R."/>
            <person name="Yukawa K."/>
            <person name="Zhong H."/>
            <person name="Iwama H."/>
            <person name="Endo T."/>
            <person name="Ito H."/>
            <person name="Hahn J.H."/>
            <person name="Kim H.I."/>
            <person name="Eun M.Y."/>
            <person name="Yano M."/>
            <person name="Jiang J."/>
            <person name="Gojobori T."/>
        </authorList>
    </citation>
    <scope>NUCLEOTIDE SEQUENCE [LARGE SCALE GENOMIC DNA]</scope>
</reference>
<dbReference type="AlphaFoldDB" id="Q5ZE58"/>
<dbReference type="EMBL" id="AP002819">
    <property type="protein sequence ID" value="BAD61182.1"/>
    <property type="molecule type" value="Genomic_DNA"/>
</dbReference>
<accession>Q5ZE58</accession>
<protein>
    <submittedName>
        <fullName evidence="1">Uncharacterized protein P0501G01.33</fullName>
    </submittedName>
</protein>
<gene>
    <name evidence="1" type="primary">P0501G01.33</name>
</gene>
<name>Q5ZE58_ORYSJ</name>
<proteinExistence type="predicted"/>